<organism evidence="4 5">
    <name type="scientific">Seminavis robusta</name>
    <dbReference type="NCBI Taxonomy" id="568900"/>
    <lineage>
        <taxon>Eukaryota</taxon>
        <taxon>Sar</taxon>
        <taxon>Stramenopiles</taxon>
        <taxon>Ochrophyta</taxon>
        <taxon>Bacillariophyta</taxon>
        <taxon>Bacillariophyceae</taxon>
        <taxon>Bacillariophycidae</taxon>
        <taxon>Naviculales</taxon>
        <taxon>Naviculaceae</taxon>
        <taxon>Seminavis</taxon>
    </lineage>
</organism>
<keyword evidence="5" id="KW-1185">Reference proteome</keyword>
<dbReference type="AlphaFoldDB" id="A0A9N8E3X6"/>
<dbReference type="OrthoDB" id="430679at2759"/>
<comment type="caution">
    <text evidence="4">The sequence shown here is derived from an EMBL/GenBank/DDBJ whole genome shotgun (WGS) entry which is preliminary data.</text>
</comment>
<dbReference type="Gene3D" id="3.40.50.300">
    <property type="entry name" value="P-loop containing nucleotide triphosphate hydrolases"/>
    <property type="match status" value="1"/>
</dbReference>
<sequence length="391" mass="44273">MRQSTLATSFLSGLGRPRHCFQRSVQDWVRSLPAEEAQRVETWPPRASDRLYDWETSTHEVYHDPECSSFTPPFSTARQRLDYSYHLNPAPSRQALQDSILSRVVQALPNDNTNGKSRPWLVFSAGSMGVGKGYVLTQLHQSGLFPAQEFLKIDPDFIKSELPEFPGYREFSTNPSLAATQVHRESTMMADTLLEHALSRGISTLVDGSLRDVDHYTELLDRIRKEYPQYRVGLIHVVADREIIFQRAKDRAVLTGRDVPRQVLEESMEQVPRSVQQLTPYTDATFTVENNENEPLRLISSDGSNPSWQEFRRTWTDEDTISNTKGNDDPGVCQMSSCWDDSQAHEAARQIWSEAYPNFCPRCSLVCDGQCGLCIHGVHVCACPDCRTKGG</sequence>
<name>A0A9N8E3X6_9STRA</name>
<evidence type="ECO:0000256" key="1">
    <source>
        <dbReference type="ARBA" id="ARBA00022741"/>
    </source>
</evidence>
<dbReference type="Proteomes" id="UP001153069">
    <property type="component" value="Unassembled WGS sequence"/>
</dbReference>
<feature type="domain" description="Zeta toxin" evidence="3">
    <location>
        <begin position="115"/>
        <end position="292"/>
    </location>
</feature>
<dbReference type="SUPFAM" id="SSF52540">
    <property type="entry name" value="P-loop containing nucleoside triphosphate hydrolases"/>
    <property type="match status" value="1"/>
</dbReference>
<evidence type="ECO:0000313" key="4">
    <source>
        <dbReference type="EMBL" id="CAB9511715.1"/>
    </source>
</evidence>
<evidence type="ECO:0000313" key="5">
    <source>
        <dbReference type="Proteomes" id="UP001153069"/>
    </source>
</evidence>
<keyword evidence="2" id="KW-0067">ATP-binding</keyword>
<reference evidence="4" key="1">
    <citation type="submission" date="2020-06" db="EMBL/GenBank/DDBJ databases">
        <authorList>
            <consortium name="Plant Systems Biology data submission"/>
        </authorList>
    </citation>
    <scope>NUCLEOTIDE SEQUENCE</scope>
    <source>
        <strain evidence="4">D6</strain>
    </source>
</reference>
<accession>A0A9N8E3X6</accession>
<dbReference type="InterPro" id="IPR027417">
    <property type="entry name" value="P-loop_NTPase"/>
</dbReference>
<dbReference type="GO" id="GO:0005524">
    <property type="term" value="F:ATP binding"/>
    <property type="evidence" value="ECO:0007669"/>
    <property type="project" value="UniProtKB-KW"/>
</dbReference>
<proteinExistence type="predicted"/>
<keyword evidence="1" id="KW-0547">Nucleotide-binding</keyword>
<dbReference type="GO" id="GO:0016301">
    <property type="term" value="F:kinase activity"/>
    <property type="evidence" value="ECO:0007669"/>
    <property type="project" value="InterPro"/>
</dbReference>
<dbReference type="EMBL" id="CAICTM010000498">
    <property type="protein sequence ID" value="CAB9511715.1"/>
    <property type="molecule type" value="Genomic_DNA"/>
</dbReference>
<evidence type="ECO:0000259" key="3">
    <source>
        <dbReference type="Pfam" id="PF06414"/>
    </source>
</evidence>
<dbReference type="InterPro" id="IPR010488">
    <property type="entry name" value="Zeta_toxin_domain"/>
</dbReference>
<gene>
    <name evidence="4" type="ORF">SEMRO_499_G155100.1</name>
</gene>
<protein>
    <submittedName>
        <fullName evidence="4">Zeta toxin</fullName>
    </submittedName>
</protein>
<evidence type="ECO:0000256" key="2">
    <source>
        <dbReference type="ARBA" id="ARBA00022840"/>
    </source>
</evidence>
<dbReference type="Pfam" id="PF06414">
    <property type="entry name" value="Zeta_toxin"/>
    <property type="match status" value="1"/>
</dbReference>